<dbReference type="RefSeq" id="WP_142816348.1">
    <property type="nucleotide sequence ID" value="NZ_CAMITQ010000002.1"/>
</dbReference>
<name>A0A515D4C2_SERLI</name>
<dbReference type="InterPro" id="IPR013149">
    <property type="entry name" value="ADH-like_C"/>
</dbReference>
<evidence type="ECO:0000313" key="2">
    <source>
        <dbReference type="EMBL" id="QDL35259.1"/>
    </source>
</evidence>
<dbReference type="SUPFAM" id="SSF50129">
    <property type="entry name" value="GroES-like"/>
    <property type="match status" value="1"/>
</dbReference>
<dbReference type="PANTHER" id="PTHR45033">
    <property type="match status" value="1"/>
</dbReference>
<accession>A0A515D4C2</accession>
<dbReference type="PANTHER" id="PTHR45033:SF2">
    <property type="entry name" value="ZINC-TYPE ALCOHOL DEHYDROGENASE-LIKE PROTEIN C1773.06C"/>
    <property type="match status" value="1"/>
</dbReference>
<evidence type="ECO:0000259" key="1">
    <source>
        <dbReference type="SMART" id="SM00829"/>
    </source>
</evidence>
<sequence length="342" mass="36921">MAETMQRWTMDALGRQHLQLNESVIPQPGPHQIRVKVNAVSLNYRDKLVIETGMGLELPQPFTPASDMAGEVDAIGPDVTRFQPGERVISTFSPGWIDGRQKPYGNARIPPYRTLGGFYQGMLAEYVVLHEDWLAAAPTSLDDAQASTLPCAGLTAWFALVEQGQLHAGESVLVQGTGGVALFGLQIAKMLGAEVYVTSGSDEKLARAKALGADHGINRLTADWVEKVYQLTQDRGIDHVIDTVGGPNLGNSVRAVAVHGRISVIGALEGFEVSAPAGPLLMKSPVIQGIGVGHRRALEDLVRAVDVNALEPVIDQRYRFDQLPQALDHLDRGAFGKIVLTR</sequence>
<dbReference type="EMBL" id="CP033893">
    <property type="protein sequence ID" value="QDL35259.1"/>
    <property type="molecule type" value="Genomic_DNA"/>
</dbReference>
<dbReference type="SMART" id="SM00829">
    <property type="entry name" value="PKS_ER"/>
    <property type="match status" value="1"/>
</dbReference>
<evidence type="ECO:0000313" key="3">
    <source>
        <dbReference type="Proteomes" id="UP000317572"/>
    </source>
</evidence>
<feature type="domain" description="Enoyl reductase (ER)" evidence="1">
    <location>
        <begin position="14"/>
        <end position="340"/>
    </location>
</feature>
<dbReference type="STRING" id="614.XJ20_02260"/>
<dbReference type="Pfam" id="PF00107">
    <property type="entry name" value="ADH_zinc_N"/>
    <property type="match status" value="1"/>
</dbReference>
<dbReference type="Gene3D" id="3.90.180.10">
    <property type="entry name" value="Medium-chain alcohol dehydrogenases, catalytic domain"/>
    <property type="match status" value="1"/>
</dbReference>
<dbReference type="CDD" id="cd08276">
    <property type="entry name" value="MDR7"/>
    <property type="match status" value="1"/>
</dbReference>
<dbReference type="GO" id="GO:0016491">
    <property type="term" value="F:oxidoreductase activity"/>
    <property type="evidence" value="ECO:0007669"/>
    <property type="project" value="InterPro"/>
</dbReference>
<gene>
    <name evidence="2" type="ORF">EGO53_27360</name>
</gene>
<protein>
    <submittedName>
        <fullName evidence="2">NAD(P)-dependent alcohol dehydrogenase</fullName>
    </submittedName>
</protein>
<dbReference type="InterPro" id="IPR052711">
    <property type="entry name" value="Zinc_ADH-like"/>
</dbReference>
<dbReference type="InterPro" id="IPR036291">
    <property type="entry name" value="NAD(P)-bd_dom_sf"/>
</dbReference>
<reference evidence="2 3" key="1">
    <citation type="submission" date="2018-11" db="EMBL/GenBank/DDBJ databases">
        <title>The first complete genome of Serratia liquefaciens isolated from metalophyte plant revel distinctness adaptive mechanisms in an extreme habitat.</title>
        <authorList>
            <person name="Caneschi W.L."/>
            <person name="Sanchez A.B."/>
            <person name="Felestrino E.B."/>
            <person name="Assis R.A.B."/>
            <person name="Lemes C.G.C."/>
            <person name="Cordeiro I.F."/>
            <person name="Fonseca N.P."/>
            <person name="Villa M."/>
            <person name="Vieira I.T."/>
            <person name="Moraes L.A."/>
            <person name="Kamino L.H.Y."/>
            <person name="do Carmo F."/>
            <person name="Garcia C.M."/>
            <person name="Almeida N.F."/>
            <person name="Silva R.S."/>
            <person name="Ferro J.A."/>
            <person name="Ferro M.I.T."/>
            <person name="Varani A.M."/>
            <person name="Ferreira R.M."/>
            <person name="dos Santos V.L."/>
            <person name="Silva U.C."/>
            <person name="Setubal J.C."/>
            <person name="Moreira L.M."/>
        </authorList>
    </citation>
    <scope>NUCLEOTIDE SEQUENCE [LARGE SCALE GENOMIC DNA]</scope>
    <source>
        <strain evidence="2 3">FG3</strain>
    </source>
</reference>
<dbReference type="SUPFAM" id="SSF51735">
    <property type="entry name" value="NAD(P)-binding Rossmann-fold domains"/>
    <property type="match status" value="1"/>
</dbReference>
<dbReference type="InterPro" id="IPR013154">
    <property type="entry name" value="ADH-like_N"/>
</dbReference>
<dbReference type="InterPro" id="IPR011032">
    <property type="entry name" value="GroES-like_sf"/>
</dbReference>
<organism evidence="2 3">
    <name type="scientific">Serratia liquefaciens</name>
    <dbReference type="NCBI Taxonomy" id="614"/>
    <lineage>
        <taxon>Bacteria</taxon>
        <taxon>Pseudomonadati</taxon>
        <taxon>Pseudomonadota</taxon>
        <taxon>Gammaproteobacteria</taxon>
        <taxon>Enterobacterales</taxon>
        <taxon>Yersiniaceae</taxon>
        <taxon>Serratia</taxon>
    </lineage>
</organism>
<dbReference type="Pfam" id="PF08240">
    <property type="entry name" value="ADH_N"/>
    <property type="match status" value="1"/>
</dbReference>
<dbReference type="AlphaFoldDB" id="A0A515D4C2"/>
<dbReference type="Gene3D" id="3.40.50.720">
    <property type="entry name" value="NAD(P)-binding Rossmann-like Domain"/>
    <property type="match status" value="1"/>
</dbReference>
<dbReference type="InterPro" id="IPR020843">
    <property type="entry name" value="ER"/>
</dbReference>
<proteinExistence type="predicted"/>
<dbReference type="Proteomes" id="UP000317572">
    <property type="component" value="Chromosome"/>
</dbReference>